<feature type="domain" description="DUF11" evidence="3">
    <location>
        <begin position="293"/>
        <end position="414"/>
    </location>
</feature>
<dbReference type="EMBL" id="JAFBCG010000001">
    <property type="protein sequence ID" value="MBM7803711.1"/>
    <property type="molecule type" value="Genomic_DNA"/>
</dbReference>
<dbReference type="InterPro" id="IPR013320">
    <property type="entry name" value="ConA-like_dom_sf"/>
</dbReference>
<organism evidence="4 5">
    <name type="scientific">Curtobacterium luteum</name>
    <dbReference type="NCBI Taxonomy" id="33881"/>
    <lineage>
        <taxon>Bacteria</taxon>
        <taxon>Bacillati</taxon>
        <taxon>Actinomycetota</taxon>
        <taxon>Actinomycetes</taxon>
        <taxon>Micrococcales</taxon>
        <taxon>Microbacteriaceae</taxon>
        <taxon>Curtobacterium</taxon>
    </lineage>
</organism>
<comment type="caution">
    <text evidence="4">The sequence shown here is derived from an EMBL/GenBank/DDBJ whole genome shotgun (WGS) entry which is preliminary data.</text>
</comment>
<dbReference type="NCBIfam" id="TIGR01451">
    <property type="entry name" value="B_ant_repeat"/>
    <property type="match status" value="1"/>
</dbReference>
<reference evidence="4 5" key="1">
    <citation type="submission" date="2021-01" db="EMBL/GenBank/DDBJ databases">
        <title>Sequencing the genomes of 1000 actinobacteria strains.</title>
        <authorList>
            <person name="Klenk H.-P."/>
        </authorList>
    </citation>
    <scope>NUCLEOTIDE SEQUENCE [LARGE SCALE GENOMIC DNA]</scope>
    <source>
        <strain evidence="4 5">DSM 20542</strain>
    </source>
</reference>
<feature type="domain" description="DUF11" evidence="3">
    <location>
        <begin position="429"/>
        <end position="542"/>
    </location>
</feature>
<dbReference type="SUPFAM" id="SSF49899">
    <property type="entry name" value="Concanavalin A-like lectins/glucanases"/>
    <property type="match status" value="1"/>
</dbReference>
<evidence type="ECO:0000313" key="4">
    <source>
        <dbReference type="EMBL" id="MBM7803711.1"/>
    </source>
</evidence>
<dbReference type="InterPro" id="IPR047589">
    <property type="entry name" value="DUF11_rpt"/>
</dbReference>
<dbReference type="PROSITE" id="PS51318">
    <property type="entry name" value="TAT"/>
    <property type="match status" value="1"/>
</dbReference>
<keyword evidence="5" id="KW-1185">Reference proteome</keyword>
<dbReference type="Gene3D" id="2.60.40.10">
    <property type="entry name" value="Immunoglobulins"/>
    <property type="match status" value="1"/>
</dbReference>
<feature type="chain" id="PRO_5046543143" evidence="2">
    <location>
        <begin position="30"/>
        <end position="582"/>
    </location>
</feature>
<dbReference type="Proteomes" id="UP000746584">
    <property type="component" value="Unassembled WGS sequence"/>
</dbReference>
<sequence length="582" mass="58992">MTHPSTTRSRIVRRLAVAASACTALAVLAAPALTAPHSSAAELTFPYVHEFTSAAGGELHGDAKIAGGRLRLTEDTKKQAGAWSTNDTFPSDSGLEIEFTYTMHTAKDDPGADGLLLFLADGAARQGVGSFGAGLGYTCRKEATEGGGRVCDLPGVPGGFAAVALDHYGNFSARINGSGPGASPQHVVIRGSGDGLKGYRWIAGAPAPGGVLAAGDSPRRVRITLLPGAAGQLSMTVRLQQGSAMRTVLADVPLQGDGQAPLPDTLRLGFAAATGSHVNVHEIERLRVWKPADLAVEQDLPPTLTPGAPVEYTATARNTGINDSAPSPFAVDVPDGFRDVRWRCADADAAVCSVPSGTGDVATDLDLPRGGSASVVISATVDDAASGELESVATVEAAPSVSDVDESDNRSTATTTVAADTTAHVETDKRVSPSDGVAPGDEVEYVLTARNRGPAVALDVGAVDDLPAAMHFAGSPDGCTAEGQRVTCSSTGTLAVGDSVDFRIRAVLDPDYEGDGSDVVNVATATSPSDPDGGDESPEVTIGVVDPGDGTRPTPTPTPIPTPTVTPAPTPSGVALSGTRGG</sequence>
<feature type="signal peptide" evidence="2">
    <location>
        <begin position="1"/>
        <end position="29"/>
    </location>
</feature>
<protein>
    <submittedName>
        <fullName evidence="4">Repeat protein (TIGR01451 family)</fullName>
    </submittedName>
</protein>
<dbReference type="Gene3D" id="2.60.120.200">
    <property type="match status" value="1"/>
</dbReference>
<dbReference type="InterPro" id="IPR051172">
    <property type="entry name" value="Chlamydia_OmcB"/>
</dbReference>
<dbReference type="RefSeq" id="WP_175328879.1">
    <property type="nucleotide sequence ID" value="NZ_BMOI01000008.1"/>
</dbReference>
<proteinExistence type="predicted"/>
<evidence type="ECO:0000259" key="3">
    <source>
        <dbReference type="Pfam" id="PF01345"/>
    </source>
</evidence>
<evidence type="ECO:0000256" key="1">
    <source>
        <dbReference type="SAM" id="MobiDB-lite"/>
    </source>
</evidence>
<evidence type="ECO:0000256" key="2">
    <source>
        <dbReference type="SAM" id="SignalP"/>
    </source>
</evidence>
<evidence type="ECO:0000313" key="5">
    <source>
        <dbReference type="Proteomes" id="UP000746584"/>
    </source>
</evidence>
<keyword evidence="2" id="KW-0732">Signal</keyword>
<name>A0ABS2RXK4_9MICO</name>
<gene>
    <name evidence="4" type="ORF">JOE58_002962</name>
</gene>
<feature type="region of interest" description="Disordered" evidence="1">
    <location>
        <begin position="522"/>
        <end position="582"/>
    </location>
</feature>
<accession>A0ABS2RXK4</accession>
<dbReference type="PANTHER" id="PTHR34819:SF5">
    <property type="entry name" value="CONSERVED REPEAT DOMAIN PROTEIN"/>
    <property type="match status" value="1"/>
</dbReference>
<dbReference type="Pfam" id="PF01345">
    <property type="entry name" value="DUF11"/>
    <property type="match status" value="2"/>
</dbReference>
<feature type="compositionally biased region" description="Pro residues" evidence="1">
    <location>
        <begin position="554"/>
        <end position="570"/>
    </location>
</feature>
<dbReference type="InterPro" id="IPR006311">
    <property type="entry name" value="TAT_signal"/>
</dbReference>
<dbReference type="PANTHER" id="PTHR34819">
    <property type="entry name" value="LARGE CYSTEINE-RICH PERIPLASMIC PROTEIN OMCB"/>
    <property type="match status" value="1"/>
</dbReference>
<dbReference type="InterPro" id="IPR013783">
    <property type="entry name" value="Ig-like_fold"/>
</dbReference>
<dbReference type="InterPro" id="IPR001434">
    <property type="entry name" value="OmcB-like_DUF11"/>
</dbReference>